<dbReference type="EMBL" id="QJPH01000228">
    <property type="protein sequence ID" value="PZN82274.1"/>
    <property type="molecule type" value="Genomic_DNA"/>
</dbReference>
<dbReference type="InterPro" id="IPR040902">
    <property type="entry name" value="AHJR-like"/>
</dbReference>
<dbReference type="AlphaFoldDB" id="A0A2W4TCE5"/>
<name>A0A2W4TCE5_9GAMM</name>
<proteinExistence type="predicted"/>
<organism evidence="2 3">
    <name type="scientific">Candidatus Methylumidiphilus alinenensis</name>
    <dbReference type="NCBI Taxonomy" id="2202197"/>
    <lineage>
        <taxon>Bacteria</taxon>
        <taxon>Pseudomonadati</taxon>
        <taxon>Pseudomonadota</taxon>
        <taxon>Gammaproteobacteria</taxon>
        <taxon>Methylococcales</taxon>
        <taxon>Candidatus Methylumidiphilus</taxon>
    </lineage>
</organism>
<evidence type="ECO:0000259" key="1">
    <source>
        <dbReference type="Pfam" id="PF18743"/>
    </source>
</evidence>
<dbReference type="Pfam" id="PF18743">
    <property type="entry name" value="AHJR-like"/>
    <property type="match status" value="1"/>
</dbReference>
<gene>
    <name evidence="2" type="ORF">DM484_06720</name>
</gene>
<evidence type="ECO:0000313" key="3">
    <source>
        <dbReference type="Proteomes" id="UP000249396"/>
    </source>
</evidence>
<accession>A0A2W4TCE5</accession>
<feature type="domain" description="REase AHJR-like" evidence="1">
    <location>
        <begin position="5"/>
        <end position="97"/>
    </location>
</feature>
<reference evidence="2 3" key="1">
    <citation type="journal article" date="2018" name="Aquat. Microb. Ecol.">
        <title>Gammaproteobacterial methanotrophs dominate.</title>
        <authorList>
            <person name="Rissanen A.J."/>
            <person name="Saarenheimo J."/>
            <person name="Tiirola M."/>
            <person name="Peura S."/>
            <person name="Aalto S.L."/>
            <person name="Karvinen A."/>
            <person name="Nykanen H."/>
        </authorList>
    </citation>
    <scope>NUCLEOTIDE SEQUENCE [LARGE SCALE GENOMIC DNA]</scope>
    <source>
        <strain evidence="2">AMbin10</strain>
    </source>
</reference>
<dbReference type="Proteomes" id="UP000249396">
    <property type="component" value="Unassembled WGS sequence"/>
</dbReference>
<comment type="caution">
    <text evidence="2">The sequence shown here is derived from an EMBL/GenBank/DDBJ whole genome shotgun (WGS) entry which is preliminary data.</text>
</comment>
<sequence length="222" mass="25589">MIEDTQRSHEAKINELAELYAREGYTVKREPSELDIPFNLNGFRPDLVATKEKSGLIVEVKGKLARLPVERFRTIAEEVSRHPGWRFLLVTLDDVESQNLPGISEDLPQWTQLKDHAYQADGLLKNRKMEPALLYLWSIFEAALRKHAIDAAIPVERFPVSRLINHMYSLGELTLSQYDLTNIVMKTRNKLAHGFLTKLDFSLMNKFKSLVEDLIGEWGHFD</sequence>
<protein>
    <recommendedName>
        <fullName evidence="1">REase AHJR-like domain-containing protein</fullName>
    </recommendedName>
</protein>
<evidence type="ECO:0000313" key="2">
    <source>
        <dbReference type="EMBL" id="PZN82274.1"/>
    </source>
</evidence>